<sequence length="136" mass="15687">MAMKYHVIYDGNCNLCVNLVQLLESFDQGESFVYTPMQDEHIINSLSVTSCDCEKGMILIDTDTNQRWQGSDAAEEIARILPSGSWFVNIYQGLPFAKDTGDRLYAMIRDNRYKLFGERLHTYRSKYGVQQLKIDN</sequence>
<accession>K9YHQ8</accession>
<proteinExistence type="predicted"/>
<dbReference type="STRING" id="292563.Cyast_0033"/>
<dbReference type="KEGG" id="csn:Cyast_0033"/>
<dbReference type="GO" id="GO:0015035">
    <property type="term" value="F:protein-disulfide reductase activity"/>
    <property type="evidence" value="ECO:0007669"/>
    <property type="project" value="InterPro"/>
</dbReference>
<evidence type="ECO:0000313" key="1">
    <source>
        <dbReference type="EMBL" id="AFZ46017.1"/>
    </source>
</evidence>
<dbReference type="PATRIC" id="fig|292563.3.peg.36"/>
<evidence type="ECO:0000313" key="2">
    <source>
        <dbReference type="Proteomes" id="UP000010483"/>
    </source>
</evidence>
<dbReference type="InterPro" id="IPR007263">
    <property type="entry name" value="DCC1-like"/>
</dbReference>
<dbReference type="Proteomes" id="UP000010483">
    <property type="component" value="Chromosome"/>
</dbReference>
<gene>
    <name evidence="1" type="ordered locus">Cyast_0033</name>
</gene>
<organism evidence="1 2">
    <name type="scientific">Cyanobacterium stanieri (strain ATCC 29140 / PCC 7202)</name>
    <dbReference type="NCBI Taxonomy" id="292563"/>
    <lineage>
        <taxon>Bacteria</taxon>
        <taxon>Bacillati</taxon>
        <taxon>Cyanobacteriota</taxon>
        <taxon>Cyanophyceae</taxon>
        <taxon>Oscillatoriophycideae</taxon>
        <taxon>Chroococcales</taxon>
        <taxon>Geminocystaceae</taxon>
        <taxon>Cyanobacterium</taxon>
    </lineage>
</organism>
<dbReference type="Pfam" id="PF04134">
    <property type="entry name" value="DCC1-like"/>
    <property type="match status" value="1"/>
</dbReference>
<dbReference type="EMBL" id="CP003940">
    <property type="protein sequence ID" value="AFZ46017.1"/>
    <property type="molecule type" value="Genomic_DNA"/>
</dbReference>
<dbReference type="BioCyc" id="CSTA292563:G1353-32-MONOMER"/>
<protein>
    <submittedName>
        <fullName evidence="1">Thiol-disulfide oxidoreductase DCC</fullName>
    </submittedName>
</protein>
<dbReference type="AlphaFoldDB" id="K9YHQ8"/>
<dbReference type="HOGENOM" id="CLU_127718_0_0_3"/>
<reference evidence="2" key="1">
    <citation type="journal article" date="2013" name="Proc. Natl. Acad. Sci. U.S.A.">
        <title>Improving the coverage of the cyanobacterial phylum using diversity-driven genome sequencing.</title>
        <authorList>
            <person name="Shih P.M."/>
            <person name="Wu D."/>
            <person name="Latifi A."/>
            <person name="Axen S.D."/>
            <person name="Fewer D.P."/>
            <person name="Talla E."/>
            <person name="Calteau A."/>
            <person name="Cai F."/>
            <person name="Tandeau de Marsac N."/>
            <person name="Rippka R."/>
            <person name="Herdman M."/>
            <person name="Sivonen K."/>
            <person name="Coursin T."/>
            <person name="Laurent T."/>
            <person name="Goodwin L."/>
            <person name="Nolan M."/>
            <person name="Davenport K.W."/>
            <person name="Han C.S."/>
            <person name="Rubin E.M."/>
            <person name="Eisen J.A."/>
            <person name="Woyke T."/>
            <person name="Gugger M."/>
            <person name="Kerfeld C.A."/>
        </authorList>
    </citation>
    <scope>NUCLEOTIDE SEQUENCE [LARGE SCALE GENOMIC DNA]</scope>
    <source>
        <strain evidence="2">ATCC 29140 / PCC 7202</strain>
    </source>
</reference>
<dbReference type="eggNOG" id="COG3011">
    <property type="taxonomic scope" value="Bacteria"/>
</dbReference>
<keyword evidence="2" id="KW-1185">Reference proteome</keyword>
<name>K9YHQ8_CYASC</name>